<dbReference type="Pfam" id="PF05521">
    <property type="entry name" value="Phage_HCP"/>
    <property type="match status" value="1"/>
</dbReference>
<reference evidence="1 2" key="1">
    <citation type="submission" date="2009-07" db="EMBL/GenBank/DDBJ databases">
        <authorList>
            <person name="Madupu R."/>
            <person name="Durkin A.S."/>
            <person name="Torralba M."/>
            <person name="Methe B."/>
            <person name="Sutton G.G."/>
            <person name="Strausberg R.L."/>
            <person name="Nelson K.E."/>
        </authorList>
    </citation>
    <scope>NUCLEOTIDE SEQUENCE [LARGE SCALE GENOMIC DNA]</scope>
    <source>
        <strain evidence="1 2">SK82</strain>
    </source>
</reference>
<dbReference type="InterPro" id="IPR038666">
    <property type="entry name" value="SSP1_head-tail_sf"/>
</dbReference>
<accession>A0ABP2GIW5</accession>
<protein>
    <submittedName>
        <fullName evidence="1">Phage head-tail adaptor</fullName>
    </submittedName>
</protein>
<dbReference type="InterPro" id="IPR008767">
    <property type="entry name" value="Phage_SPP1_head-tail_adaptor"/>
</dbReference>
<organism evidence="1 2">
    <name type="scientific">Acinetobacter radioresistens SK82</name>
    <dbReference type="NCBI Taxonomy" id="596318"/>
    <lineage>
        <taxon>Bacteria</taxon>
        <taxon>Pseudomonadati</taxon>
        <taxon>Pseudomonadota</taxon>
        <taxon>Gammaproteobacteria</taxon>
        <taxon>Moraxellales</taxon>
        <taxon>Moraxellaceae</taxon>
        <taxon>Acinetobacter</taxon>
    </lineage>
</organism>
<keyword evidence="2" id="KW-1185">Reference proteome</keyword>
<dbReference type="Proteomes" id="UP000018419">
    <property type="component" value="Unassembled WGS sequence"/>
</dbReference>
<evidence type="ECO:0000313" key="2">
    <source>
        <dbReference type="Proteomes" id="UP000018419"/>
    </source>
</evidence>
<comment type="caution">
    <text evidence="1">The sequence shown here is derived from an EMBL/GenBank/DDBJ whole genome shotgun (WGS) entry which is preliminary data.</text>
</comment>
<dbReference type="RefSeq" id="WP_005016291.1">
    <property type="nucleotide sequence ID" value="NZ_ACVR01000072.1"/>
</dbReference>
<dbReference type="EMBL" id="ACVR01000072">
    <property type="protein sequence ID" value="EET81307.1"/>
    <property type="molecule type" value="Genomic_DNA"/>
</dbReference>
<name>A0ABP2GIW5_ACIRA</name>
<sequence length="117" mass="12915">MQTSGELDCFIEIIAMGKDRDSAGGLIPQAKVIGQAWAAIKPVSTNTFRQAGTLGSALVANFIIRDLDFEMRADYLIRDVDKNMVYKVQGVLPVREDHKQRCLCSYGELADGIFTES</sequence>
<evidence type="ECO:0000313" key="1">
    <source>
        <dbReference type="EMBL" id="EET81307.1"/>
    </source>
</evidence>
<dbReference type="Gene3D" id="2.40.10.270">
    <property type="entry name" value="Bacteriophage SPP1 head-tail adaptor protein"/>
    <property type="match status" value="1"/>
</dbReference>
<proteinExistence type="predicted"/>
<gene>
    <name evidence="1" type="ORF">ACIRA0001_0088</name>
</gene>